<proteinExistence type="predicted"/>
<dbReference type="Pfam" id="PF04909">
    <property type="entry name" value="Amidohydro_2"/>
    <property type="match status" value="1"/>
</dbReference>
<sequence length="332" mass="36537">MIDKIALEEHVSTPANNAVWDADSEAARNGAAYMAEVERRLVDVDERVAEMDQHGIDITVLSLTSPGIQSILDPAAAVAAARENNDYIKATYVDRHPDRFAWFAAVPLQEPAAAAAELERAVGDLGAVGALVNGYTDLPGGDARYLDERENLPFWEKVAELGVPIYLHPREPLSSQQRIYQGYESLVGSAWGFAHETATHAIRLMLSGLFDRFSGVQVILGHLGEGLPLMLPRLEHRLRKQRDGVGLGDAKRAVGEYFRENFYVTTSGHFHTKGLLNAISELGSDRLLFSVDYPYESMAEAADWFDNALLAEADRRKLGRGNAARLLKLPAQ</sequence>
<name>A0A1X1XXF1_9MYCO</name>
<dbReference type="SUPFAM" id="SSF51556">
    <property type="entry name" value="Metallo-dependent hydrolases"/>
    <property type="match status" value="1"/>
</dbReference>
<evidence type="ECO:0000259" key="2">
    <source>
        <dbReference type="Pfam" id="PF04909"/>
    </source>
</evidence>
<accession>A0A1X1XXF1</accession>
<evidence type="ECO:0000313" key="3">
    <source>
        <dbReference type="EMBL" id="ORW03476.1"/>
    </source>
</evidence>
<protein>
    <submittedName>
        <fullName evidence="3">Amidohydrolase</fullName>
    </submittedName>
</protein>
<reference evidence="3 4" key="1">
    <citation type="submission" date="2016-01" db="EMBL/GenBank/DDBJ databases">
        <title>The new phylogeny of the genus Mycobacterium.</title>
        <authorList>
            <person name="Tarcisio F."/>
            <person name="Conor M."/>
            <person name="Antonella G."/>
            <person name="Elisabetta G."/>
            <person name="Giulia F.S."/>
            <person name="Sara T."/>
            <person name="Anna F."/>
            <person name="Clotilde B."/>
            <person name="Roberto B."/>
            <person name="Veronica D.S."/>
            <person name="Fabio R."/>
            <person name="Monica P."/>
            <person name="Olivier J."/>
            <person name="Enrico T."/>
            <person name="Nicola S."/>
        </authorList>
    </citation>
    <scope>NUCLEOTIDE SEQUENCE [LARGE SCALE GENOMIC DNA]</scope>
    <source>
        <strain evidence="3 4">DSM 45166</strain>
    </source>
</reference>
<evidence type="ECO:0000256" key="1">
    <source>
        <dbReference type="ARBA" id="ARBA00023239"/>
    </source>
</evidence>
<feature type="domain" description="Amidohydrolase-related" evidence="2">
    <location>
        <begin position="37"/>
        <end position="329"/>
    </location>
</feature>
<dbReference type="RefSeq" id="WP_045384180.1">
    <property type="nucleotide sequence ID" value="NZ_BBKA01000112.1"/>
</dbReference>
<evidence type="ECO:0000313" key="4">
    <source>
        <dbReference type="Proteomes" id="UP000193487"/>
    </source>
</evidence>
<dbReference type="InterPro" id="IPR006680">
    <property type="entry name" value="Amidohydro-rel"/>
</dbReference>
<dbReference type="InterPro" id="IPR032465">
    <property type="entry name" value="ACMSD"/>
</dbReference>
<dbReference type="PANTHER" id="PTHR21240:SF30">
    <property type="entry name" value="AMIDOHYDROLASE-RELATED DOMAIN-CONTAINING PROTEIN-RELATED"/>
    <property type="match status" value="1"/>
</dbReference>
<keyword evidence="1" id="KW-0456">Lyase</keyword>
<dbReference type="GO" id="GO:0016831">
    <property type="term" value="F:carboxy-lyase activity"/>
    <property type="evidence" value="ECO:0007669"/>
    <property type="project" value="InterPro"/>
</dbReference>
<dbReference type="PANTHER" id="PTHR21240">
    <property type="entry name" value="2-AMINO-3-CARBOXYLMUCONATE-6-SEMIALDEHYDE DECARBOXYLASE"/>
    <property type="match status" value="1"/>
</dbReference>
<keyword evidence="3" id="KW-0378">Hydrolase</keyword>
<dbReference type="GO" id="GO:0005829">
    <property type="term" value="C:cytosol"/>
    <property type="evidence" value="ECO:0007669"/>
    <property type="project" value="TreeGrafter"/>
</dbReference>
<gene>
    <name evidence="3" type="ORF">AWC14_05130</name>
</gene>
<dbReference type="AlphaFoldDB" id="A0A1X1XXF1"/>
<dbReference type="OrthoDB" id="8673173at2"/>
<dbReference type="GO" id="GO:0016787">
    <property type="term" value="F:hydrolase activity"/>
    <property type="evidence" value="ECO:0007669"/>
    <property type="project" value="UniProtKB-KW"/>
</dbReference>
<dbReference type="InterPro" id="IPR032466">
    <property type="entry name" value="Metal_Hydrolase"/>
</dbReference>
<dbReference type="GO" id="GO:0019748">
    <property type="term" value="P:secondary metabolic process"/>
    <property type="evidence" value="ECO:0007669"/>
    <property type="project" value="TreeGrafter"/>
</dbReference>
<comment type="caution">
    <text evidence="3">The sequence shown here is derived from an EMBL/GenBank/DDBJ whole genome shotgun (WGS) entry which is preliminary data.</text>
</comment>
<organism evidence="3 4">
    <name type="scientific">Mycobacterium kyorinense</name>
    <dbReference type="NCBI Taxonomy" id="487514"/>
    <lineage>
        <taxon>Bacteria</taxon>
        <taxon>Bacillati</taxon>
        <taxon>Actinomycetota</taxon>
        <taxon>Actinomycetes</taxon>
        <taxon>Mycobacteriales</taxon>
        <taxon>Mycobacteriaceae</taxon>
        <taxon>Mycobacterium</taxon>
    </lineage>
</organism>
<keyword evidence="4" id="KW-1185">Reference proteome</keyword>
<dbReference type="EMBL" id="LQPE01000118">
    <property type="protein sequence ID" value="ORW03476.1"/>
    <property type="molecule type" value="Genomic_DNA"/>
</dbReference>
<dbReference type="Proteomes" id="UP000193487">
    <property type="component" value="Unassembled WGS sequence"/>
</dbReference>
<dbReference type="Gene3D" id="3.20.20.140">
    <property type="entry name" value="Metal-dependent hydrolases"/>
    <property type="match status" value="1"/>
</dbReference>